<dbReference type="STRING" id="1076935.U4L6A6"/>
<name>U4L6A6_PYROM</name>
<dbReference type="FunFam" id="1.20.5.110:FF:000060">
    <property type="entry name" value="SNARE complex subunit (Syn8)"/>
    <property type="match status" value="1"/>
</dbReference>
<comment type="subcellular location">
    <subcellularLocation>
        <location evidence="1">Endomembrane system</location>
    </subcellularLocation>
</comment>
<dbReference type="Gene3D" id="1.20.5.110">
    <property type="match status" value="1"/>
</dbReference>
<dbReference type="InterPro" id="IPR000727">
    <property type="entry name" value="T_SNARE_dom"/>
</dbReference>
<dbReference type="PANTHER" id="PTHR19957:SF423">
    <property type="entry name" value="SYNTAXIN-8-RELATED"/>
    <property type="match status" value="1"/>
</dbReference>
<feature type="coiled-coil region" evidence="6">
    <location>
        <begin position="37"/>
        <end position="64"/>
    </location>
</feature>
<dbReference type="eggNOG" id="KOG3202">
    <property type="taxonomic scope" value="Eukaryota"/>
</dbReference>
<dbReference type="EMBL" id="HF935697">
    <property type="protein sequence ID" value="CCX12321.1"/>
    <property type="molecule type" value="Genomic_DNA"/>
</dbReference>
<keyword evidence="7" id="KW-1133">Transmembrane helix</keyword>
<protein>
    <submittedName>
        <fullName evidence="9">Similar to Syntaxin-like protein fsv1 acc. no. O14222</fullName>
    </submittedName>
</protein>
<accession>U4L6A6</accession>
<keyword evidence="4 6" id="KW-0175">Coiled coil</keyword>
<dbReference type="InterPro" id="IPR045242">
    <property type="entry name" value="Syntaxin"/>
</dbReference>
<dbReference type="AlphaFoldDB" id="U4L6A6"/>
<keyword evidence="2" id="KW-0813">Transport</keyword>
<reference evidence="9 10" key="1">
    <citation type="journal article" date="2013" name="PLoS Genet.">
        <title>The genome and development-dependent transcriptomes of Pyronema confluens: a window into fungal evolution.</title>
        <authorList>
            <person name="Traeger S."/>
            <person name="Altegoer F."/>
            <person name="Freitag M."/>
            <person name="Gabaldon T."/>
            <person name="Kempken F."/>
            <person name="Kumar A."/>
            <person name="Marcet-Houben M."/>
            <person name="Poggeler S."/>
            <person name="Stajich J.E."/>
            <person name="Nowrousian M."/>
        </authorList>
    </citation>
    <scope>NUCLEOTIDE SEQUENCE [LARGE SCALE GENOMIC DNA]</scope>
    <source>
        <strain evidence="10">CBS 100304</strain>
        <tissue evidence="9">Vegetative mycelium</tissue>
    </source>
</reference>
<dbReference type="GO" id="GO:0006906">
    <property type="term" value="P:vesicle fusion"/>
    <property type="evidence" value="ECO:0007669"/>
    <property type="project" value="TreeGrafter"/>
</dbReference>
<dbReference type="Pfam" id="PF05739">
    <property type="entry name" value="SNARE"/>
    <property type="match status" value="1"/>
</dbReference>
<dbReference type="PANTHER" id="PTHR19957">
    <property type="entry name" value="SYNTAXIN"/>
    <property type="match status" value="1"/>
</dbReference>
<dbReference type="CDD" id="cd15859">
    <property type="entry name" value="SNARE_SYN8"/>
    <property type="match status" value="1"/>
</dbReference>
<dbReference type="Proteomes" id="UP000018144">
    <property type="component" value="Unassembled WGS sequence"/>
</dbReference>
<dbReference type="OMA" id="QIHAYHS"/>
<keyword evidence="7" id="KW-0812">Transmembrane</keyword>
<evidence type="ECO:0000256" key="3">
    <source>
        <dbReference type="ARBA" id="ARBA00022927"/>
    </source>
</evidence>
<organism evidence="9 10">
    <name type="scientific">Pyronema omphalodes (strain CBS 100304)</name>
    <name type="common">Pyronema confluens</name>
    <dbReference type="NCBI Taxonomy" id="1076935"/>
    <lineage>
        <taxon>Eukaryota</taxon>
        <taxon>Fungi</taxon>
        <taxon>Dikarya</taxon>
        <taxon>Ascomycota</taxon>
        <taxon>Pezizomycotina</taxon>
        <taxon>Pezizomycetes</taxon>
        <taxon>Pezizales</taxon>
        <taxon>Pyronemataceae</taxon>
        <taxon>Pyronema</taxon>
    </lineage>
</organism>
<proteinExistence type="predicted"/>
<dbReference type="PROSITE" id="PS50192">
    <property type="entry name" value="T_SNARE"/>
    <property type="match status" value="1"/>
</dbReference>
<evidence type="ECO:0000259" key="8">
    <source>
        <dbReference type="PROSITE" id="PS50192"/>
    </source>
</evidence>
<evidence type="ECO:0000256" key="6">
    <source>
        <dbReference type="SAM" id="Coils"/>
    </source>
</evidence>
<feature type="transmembrane region" description="Helical" evidence="7">
    <location>
        <begin position="245"/>
        <end position="264"/>
    </location>
</feature>
<sequence length="265" mass="29472">MSASAERLQLLHDHIRLSLLERKRAIKSGLPPNTRNISEISRSLDTLQQGIESLERDYRQQESAGNVPPETLAERNESLSKLHSDFSDLQTEFTSISSPAPAAEVGDLLLDLHPSGPSSLDPSTRTSLELAAREALTAPRASPEAVRKSAKTVRFRDNIIDTEPMPSQSILQLHDRVMNEQDESLDRLSASIRNQRELSMAIGDELEDHVRLLGDVEEQVDRHQGRLDSARRRLDGVARTAREHGSLVVIIVLIIILVLLIAVLK</sequence>
<dbReference type="GO" id="GO:0005484">
    <property type="term" value="F:SNAP receptor activity"/>
    <property type="evidence" value="ECO:0007669"/>
    <property type="project" value="TreeGrafter"/>
</dbReference>
<dbReference type="GO" id="GO:0005768">
    <property type="term" value="C:endosome"/>
    <property type="evidence" value="ECO:0007669"/>
    <property type="project" value="UniProtKB-ARBA"/>
</dbReference>
<dbReference type="GO" id="GO:0006896">
    <property type="term" value="P:Golgi to vacuole transport"/>
    <property type="evidence" value="ECO:0007669"/>
    <property type="project" value="UniProtKB-ARBA"/>
</dbReference>
<dbReference type="GO" id="GO:0031201">
    <property type="term" value="C:SNARE complex"/>
    <property type="evidence" value="ECO:0007669"/>
    <property type="project" value="TreeGrafter"/>
</dbReference>
<evidence type="ECO:0000256" key="4">
    <source>
        <dbReference type="ARBA" id="ARBA00023054"/>
    </source>
</evidence>
<evidence type="ECO:0000256" key="2">
    <source>
        <dbReference type="ARBA" id="ARBA00022448"/>
    </source>
</evidence>
<dbReference type="SMART" id="SM00397">
    <property type="entry name" value="t_SNARE"/>
    <property type="match status" value="1"/>
</dbReference>
<keyword evidence="5 7" id="KW-0472">Membrane</keyword>
<evidence type="ECO:0000313" key="9">
    <source>
        <dbReference type="EMBL" id="CCX12321.1"/>
    </source>
</evidence>
<keyword evidence="3" id="KW-0653">Protein transport</keyword>
<keyword evidence="10" id="KW-1185">Reference proteome</keyword>
<dbReference type="GO" id="GO:0048278">
    <property type="term" value="P:vesicle docking"/>
    <property type="evidence" value="ECO:0007669"/>
    <property type="project" value="TreeGrafter"/>
</dbReference>
<evidence type="ECO:0000256" key="7">
    <source>
        <dbReference type="SAM" id="Phobius"/>
    </source>
</evidence>
<evidence type="ECO:0000256" key="5">
    <source>
        <dbReference type="ARBA" id="ARBA00023136"/>
    </source>
</evidence>
<gene>
    <name evidence="9" type="ORF">PCON_11915</name>
</gene>
<evidence type="ECO:0000256" key="1">
    <source>
        <dbReference type="ARBA" id="ARBA00004308"/>
    </source>
</evidence>
<dbReference type="SUPFAM" id="SSF58038">
    <property type="entry name" value="SNARE fusion complex"/>
    <property type="match status" value="1"/>
</dbReference>
<feature type="domain" description="T-SNARE coiled-coil homology" evidence="8">
    <location>
        <begin position="175"/>
        <end position="237"/>
    </location>
</feature>
<dbReference type="GO" id="GO:0006886">
    <property type="term" value="P:intracellular protein transport"/>
    <property type="evidence" value="ECO:0007669"/>
    <property type="project" value="TreeGrafter"/>
</dbReference>
<evidence type="ECO:0000313" key="10">
    <source>
        <dbReference type="Proteomes" id="UP000018144"/>
    </source>
</evidence>
<dbReference type="OrthoDB" id="244190at2759"/>
<dbReference type="GO" id="GO:0000149">
    <property type="term" value="F:SNARE binding"/>
    <property type="evidence" value="ECO:0007669"/>
    <property type="project" value="TreeGrafter"/>
</dbReference>